<name>A0A913WT69_EXADI</name>
<dbReference type="RefSeq" id="XP_028513070.1">
    <property type="nucleotide sequence ID" value="XM_028657269.1"/>
</dbReference>
<dbReference type="Pfam" id="PF02995">
    <property type="entry name" value="DUF229"/>
    <property type="match status" value="1"/>
</dbReference>
<organism evidence="2 3">
    <name type="scientific">Exaiptasia diaphana</name>
    <name type="common">Tropical sea anemone</name>
    <name type="synonym">Aiptasia pulchella</name>
    <dbReference type="NCBI Taxonomy" id="2652724"/>
    <lineage>
        <taxon>Eukaryota</taxon>
        <taxon>Metazoa</taxon>
        <taxon>Cnidaria</taxon>
        <taxon>Anthozoa</taxon>
        <taxon>Hexacorallia</taxon>
        <taxon>Actiniaria</taxon>
        <taxon>Aiptasiidae</taxon>
        <taxon>Exaiptasia</taxon>
    </lineage>
</organism>
<evidence type="ECO:0000256" key="1">
    <source>
        <dbReference type="SAM" id="MobiDB-lite"/>
    </source>
</evidence>
<dbReference type="InterPro" id="IPR004245">
    <property type="entry name" value="DUF229"/>
</dbReference>
<evidence type="ECO:0000313" key="2">
    <source>
        <dbReference type="EnsemblMetazoa" id="XP_020893756.1"/>
    </source>
</evidence>
<dbReference type="SUPFAM" id="SSF53649">
    <property type="entry name" value="Alkaline phosphatase-like"/>
    <property type="match status" value="1"/>
</dbReference>
<reference evidence="2" key="1">
    <citation type="submission" date="2022-11" db="UniProtKB">
        <authorList>
            <consortium name="EnsemblMetazoa"/>
        </authorList>
    </citation>
    <scope>IDENTIFICATION</scope>
</reference>
<protein>
    <submittedName>
        <fullName evidence="2">Uncharacterized protein</fullName>
    </submittedName>
</protein>
<proteinExistence type="predicted"/>
<dbReference type="EnsemblMetazoa" id="XM_028657269.1">
    <property type="protein sequence ID" value="XP_028513070.1"/>
    <property type="gene ID" value="LOC110232882"/>
</dbReference>
<dbReference type="AlphaFoldDB" id="A0A913WT69"/>
<dbReference type="KEGG" id="epa:110232882"/>
<keyword evidence="3" id="KW-1185">Reference proteome</keyword>
<dbReference type="EnsemblMetazoa" id="XM_021038097.2">
    <property type="protein sequence ID" value="XP_020893756.1"/>
    <property type="gene ID" value="LOC110232882"/>
</dbReference>
<dbReference type="OrthoDB" id="5983664at2759"/>
<evidence type="ECO:0000313" key="3">
    <source>
        <dbReference type="Proteomes" id="UP000887567"/>
    </source>
</evidence>
<feature type="region of interest" description="Disordered" evidence="1">
    <location>
        <begin position="113"/>
        <end position="138"/>
    </location>
</feature>
<dbReference type="PANTHER" id="PTHR10974:SF39">
    <property type="entry name" value="E2F TRANSCRIPTION FACTOR CC-MB DOMAIN-CONTAINING PROTEIN"/>
    <property type="match status" value="1"/>
</dbReference>
<dbReference type="RefSeq" id="XP_020893756.1">
    <property type="nucleotide sequence ID" value="XM_021038097.2"/>
</dbReference>
<accession>A0A913WT69</accession>
<dbReference type="RefSeq" id="XP_028513071.1">
    <property type="nucleotide sequence ID" value="XM_028657270.1"/>
</dbReference>
<feature type="compositionally biased region" description="Polar residues" evidence="1">
    <location>
        <begin position="120"/>
        <end position="130"/>
    </location>
</feature>
<dbReference type="InterPro" id="IPR017850">
    <property type="entry name" value="Alkaline_phosphatase_core_sf"/>
</dbReference>
<dbReference type="GO" id="GO:0005615">
    <property type="term" value="C:extracellular space"/>
    <property type="evidence" value="ECO:0007669"/>
    <property type="project" value="TreeGrafter"/>
</dbReference>
<dbReference type="OMA" id="HEELMVV"/>
<dbReference type="Proteomes" id="UP000887567">
    <property type="component" value="Unplaced"/>
</dbReference>
<dbReference type="Gene3D" id="3.40.720.10">
    <property type="entry name" value="Alkaline Phosphatase, subunit A"/>
    <property type="match status" value="1"/>
</dbReference>
<dbReference type="PANTHER" id="PTHR10974">
    <property type="entry name" value="FI08016P-RELATED"/>
    <property type="match status" value="1"/>
</dbReference>
<dbReference type="GeneID" id="110232882"/>
<sequence>MRGITRYIWRLSPTKSLITVFLLAMLFLNWSNLMYYENLPWKPLTGKDEDPNTSEYIEQFKSFIRKGFTVVKIIESRENRVIIQLIKRRKDKLQAGSIQYENPDIKLDVNALGDKDGHSTKQPHTVQSDWQAHRNDQSNSMDEIEAKIPTSDDVSDKLDVHPLGDKSPTMQSDWQAHRNDQSNSMDEIEAKIPTSDDVTDRCPNNTLGHVDMISYGRCKPHQPTIEGCKEAHRLYYYDPKPCDPTFQGDICTLSVHIKNVSRMLRARCNRSLCLEGRRHFSVKMLNPDTGMHDMIRSYSTFKQLELRLPSILKSNHAEKNNYVFLQCKGKDNLPKFQLLPIDPRYTLQENKATPRHKNRLNVNIVLIDSVARDHFYRSLPKTIQTFKRLAKTPTSPMVFDFELFQAVEGHTAENTHALFTGSLFPPTEDRDAIRPVGMEKFFGTFKRAGYQTMWQEDLCWEGQWGLTIDLAIPFSWSALVSKLKDVFIDHTGITHSSCEILKTYNLISPFEKPKDKICYNGKYQHTYFLDYIEANLQAISQNANALPLLSYTMLSVAHDMHGRRIQSMDQDLSRFVERMSKESCTLTVVLADHGNTYTSYTVTSQEGKFEMFHPSLFMIVPHEVGKLLGTKALEALYENQRRLLTIIDLHHSLMALAVPISPKGVEARGLFRRLPSNRTCSDVELRTPNMCVCEGWDSPTTNDTLKLAYAEFATGELNNMLMKQGRGLPLFRSCQRLQPSRFENVRVRNKNTGELVTSMDLVVPAGDSSTKKEDIFHVEIESKHSDKDSINMKLSHYERLTPYGVYSTCADKGVNKKLCVCSKGKNHMKRKGLKLLVNKQSKHFHSKAMGKVLDDDESECLLLIRRIHGKMDARAYEIANTCADQSRSVEVTISDVYNMKISRDGPINVVVPPGSIVFLFSAMKQVQYYKGDVKVEAYLKDY</sequence>
<dbReference type="EnsemblMetazoa" id="XM_028657270.1">
    <property type="protein sequence ID" value="XP_028513071.1"/>
    <property type="gene ID" value="LOC110232882"/>
</dbReference>